<accession>A0A075MYU2</accession>
<feature type="transmembrane region" description="Helical" evidence="1">
    <location>
        <begin position="35"/>
        <end position="57"/>
    </location>
</feature>
<proteinExistence type="predicted"/>
<protein>
    <submittedName>
        <fullName evidence="2">Uncharacterized protein</fullName>
    </submittedName>
</protein>
<gene>
    <name evidence="2" type="ORF">NTE_02382</name>
</gene>
<keyword evidence="1" id="KW-0812">Transmembrane</keyword>
<evidence type="ECO:0000313" key="2">
    <source>
        <dbReference type="EMBL" id="AIF84434.1"/>
    </source>
</evidence>
<evidence type="ECO:0000313" key="3">
    <source>
        <dbReference type="Proteomes" id="UP000028194"/>
    </source>
</evidence>
<keyword evidence="1" id="KW-1133">Transmembrane helix</keyword>
<dbReference type="Proteomes" id="UP000028194">
    <property type="component" value="Chromosome"/>
</dbReference>
<dbReference type="GeneID" id="68225774"/>
<feature type="transmembrane region" description="Helical" evidence="1">
    <location>
        <begin position="103"/>
        <end position="123"/>
    </location>
</feature>
<keyword evidence="1" id="KW-0472">Membrane</keyword>
<organism evidence="2 3">
    <name type="scientific">Candidatus Nitrososphaera evergladensis SR1</name>
    <dbReference type="NCBI Taxonomy" id="1459636"/>
    <lineage>
        <taxon>Archaea</taxon>
        <taxon>Nitrososphaerota</taxon>
        <taxon>Nitrososphaeria</taxon>
        <taxon>Nitrososphaerales</taxon>
        <taxon>Nitrososphaeraceae</taxon>
        <taxon>Nitrososphaera</taxon>
    </lineage>
</organism>
<feature type="transmembrane region" description="Helical" evidence="1">
    <location>
        <begin position="6"/>
        <end position="26"/>
    </location>
</feature>
<dbReference type="EMBL" id="CP007174">
    <property type="protein sequence ID" value="AIF84434.1"/>
    <property type="molecule type" value="Genomic_DNA"/>
</dbReference>
<sequence length="137" mass="15542">MPATSKVSIGWQIVFTFVPILNLWAFYRVRKLTKFVLYVIIPALAALIIIGTLFVYFTSKPLIDSSINDASDKIINGSATLPQINVEHVRPEPWPGVFRMTTLAAQVISIGLQVWSIYLVIIWSRQHNNQFDKPSVR</sequence>
<dbReference type="RefSeq" id="WP_226986963.1">
    <property type="nucleotide sequence ID" value="NZ_CP007174.1"/>
</dbReference>
<dbReference type="KEGG" id="nev:NTE_02382"/>
<name>A0A075MYU2_9ARCH</name>
<reference evidence="2 3" key="1">
    <citation type="journal article" date="2014" name="PLoS ONE">
        <title>Genome Sequence of Candidatus Nitrososphaera evergladensis from Group I.1b Enriched from Everglades Soil Reveals Novel Genomic Features of the Ammonia-Oxidizing Archaea.</title>
        <authorList>
            <person name="Zhalnina K.V."/>
            <person name="Dias R."/>
            <person name="Leonard M.T."/>
            <person name="Dorr de Quadros P."/>
            <person name="Camargo F.A."/>
            <person name="Drew J.C."/>
            <person name="Farmerie W.G."/>
            <person name="Daroub S.H."/>
            <person name="Triplett E.W."/>
        </authorList>
    </citation>
    <scope>NUCLEOTIDE SEQUENCE [LARGE SCALE GENOMIC DNA]</scope>
    <source>
        <strain evidence="2 3">SR1</strain>
    </source>
</reference>
<evidence type="ECO:0000256" key="1">
    <source>
        <dbReference type="SAM" id="Phobius"/>
    </source>
</evidence>
<dbReference type="AlphaFoldDB" id="A0A075MYU2"/>
<dbReference type="HOGENOM" id="CLU_2127722_0_0_2"/>
<keyword evidence="3" id="KW-1185">Reference proteome</keyword>